<gene>
    <name evidence="2" type="ORF">DFR42_102764</name>
</gene>
<evidence type="ECO:0000256" key="1">
    <source>
        <dbReference type="SAM" id="Phobius"/>
    </source>
</evidence>
<evidence type="ECO:0008006" key="4">
    <source>
        <dbReference type="Google" id="ProtNLM"/>
    </source>
</evidence>
<proteinExistence type="predicted"/>
<sequence length="65" mass="7485">MLRWVLTIFIAVVVFSSLLPWLEKLGIGRLPGDVRFKLFGRNFSFPFASTILISLFVLLLARIFK</sequence>
<dbReference type="InterPro" id="IPR021320">
    <property type="entry name" value="DUF2905"/>
</dbReference>
<keyword evidence="1" id="KW-0472">Membrane</keyword>
<dbReference type="AlphaFoldDB" id="A0A318JD61"/>
<dbReference type="RefSeq" id="WP_110254951.1">
    <property type="nucleotide sequence ID" value="NZ_QJKB01000002.1"/>
</dbReference>
<keyword evidence="3" id="KW-1185">Reference proteome</keyword>
<organism evidence="2 3">
    <name type="scientific">Undibacterium pigrum</name>
    <dbReference type="NCBI Taxonomy" id="401470"/>
    <lineage>
        <taxon>Bacteria</taxon>
        <taxon>Pseudomonadati</taxon>
        <taxon>Pseudomonadota</taxon>
        <taxon>Betaproteobacteria</taxon>
        <taxon>Burkholderiales</taxon>
        <taxon>Oxalobacteraceae</taxon>
        <taxon>Undibacterium</taxon>
    </lineage>
</organism>
<name>A0A318JD61_9BURK</name>
<comment type="caution">
    <text evidence="2">The sequence shown here is derived from an EMBL/GenBank/DDBJ whole genome shotgun (WGS) entry which is preliminary data.</text>
</comment>
<dbReference type="Proteomes" id="UP000247792">
    <property type="component" value="Unassembled WGS sequence"/>
</dbReference>
<dbReference type="OrthoDB" id="9811610at2"/>
<protein>
    <recommendedName>
        <fullName evidence="4">DUF2905 family protein</fullName>
    </recommendedName>
</protein>
<dbReference type="Pfam" id="PF11146">
    <property type="entry name" value="DUF2905"/>
    <property type="match status" value="1"/>
</dbReference>
<accession>A0A318JD61</accession>
<keyword evidence="1" id="KW-1133">Transmembrane helix</keyword>
<feature type="transmembrane region" description="Helical" evidence="1">
    <location>
        <begin position="44"/>
        <end position="64"/>
    </location>
</feature>
<evidence type="ECO:0000313" key="3">
    <source>
        <dbReference type="Proteomes" id="UP000247792"/>
    </source>
</evidence>
<reference evidence="2 3" key="1">
    <citation type="submission" date="2018-05" db="EMBL/GenBank/DDBJ databases">
        <title>Genomic Encyclopedia of Type Strains, Phase IV (KMG-IV): sequencing the most valuable type-strain genomes for metagenomic binning, comparative biology and taxonomic classification.</title>
        <authorList>
            <person name="Goeker M."/>
        </authorList>
    </citation>
    <scope>NUCLEOTIDE SEQUENCE [LARGE SCALE GENOMIC DNA]</scope>
    <source>
        <strain evidence="2 3">DSM 19792</strain>
    </source>
</reference>
<evidence type="ECO:0000313" key="2">
    <source>
        <dbReference type="EMBL" id="PXX45536.1"/>
    </source>
</evidence>
<keyword evidence="1" id="KW-0812">Transmembrane</keyword>
<dbReference type="EMBL" id="QJKB01000002">
    <property type="protein sequence ID" value="PXX45536.1"/>
    <property type="molecule type" value="Genomic_DNA"/>
</dbReference>